<dbReference type="Proteomes" id="UP000631421">
    <property type="component" value="Unassembled WGS sequence"/>
</dbReference>
<proteinExistence type="predicted"/>
<evidence type="ECO:0000256" key="1">
    <source>
        <dbReference type="SAM" id="Phobius"/>
    </source>
</evidence>
<feature type="transmembrane region" description="Helical" evidence="1">
    <location>
        <begin position="170"/>
        <end position="191"/>
    </location>
</feature>
<dbReference type="Pfam" id="PF04955">
    <property type="entry name" value="HupE_UreJ"/>
    <property type="match status" value="1"/>
</dbReference>
<reference evidence="2" key="2">
    <citation type="submission" date="2020-08" db="EMBL/GenBank/DDBJ databases">
        <authorList>
            <person name="Chen M."/>
            <person name="Teng W."/>
            <person name="Zhao L."/>
            <person name="Hu C."/>
            <person name="Zhou Y."/>
            <person name="Han B."/>
            <person name="Song L."/>
            <person name="Shu W."/>
        </authorList>
    </citation>
    <scope>NUCLEOTIDE SEQUENCE</scope>
    <source>
        <strain evidence="2">FACHB-1277</strain>
    </source>
</reference>
<dbReference type="InterPro" id="IPR007038">
    <property type="entry name" value="HupE_UreJ"/>
</dbReference>
<keyword evidence="1" id="KW-0472">Membrane</keyword>
<sequence length="235" mass="24118">MNLSKGLSGFCSSVLASVQNKVLAIACAWIFAFSFLVFASPAAAHHPLGGKVPSNFFEGFMSGLAHPVIGFDHLAFIVAIGLFAAVKKQGFWIPLAFVGSAAIGTGLHLMSIDLPLVELAVATSVLGFGILLAIKNSPNYLVVTALAAIAGLFHGHAYGEAIFGAENVALWSYLAGFTIIQLVISGAAFFAGKKVLSGDLAIAPNLRSAGLVICGIGASLLASNISALIFSVPKS</sequence>
<feature type="transmembrane region" description="Helical" evidence="1">
    <location>
        <begin position="22"/>
        <end position="44"/>
    </location>
</feature>
<dbReference type="RefSeq" id="WP_190350590.1">
    <property type="nucleotide sequence ID" value="NZ_JACJPY010000021.1"/>
</dbReference>
<feature type="transmembrane region" description="Helical" evidence="1">
    <location>
        <begin position="211"/>
        <end position="232"/>
    </location>
</feature>
<feature type="transmembrane region" description="Helical" evidence="1">
    <location>
        <begin position="91"/>
        <end position="110"/>
    </location>
</feature>
<comment type="caution">
    <text evidence="2">The sequence shown here is derived from an EMBL/GenBank/DDBJ whole genome shotgun (WGS) entry which is preliminary data.</text>
</comment>
<feature type="transmembrane region" description="Helical" evidence="1">
    <location>
        <begin position="64"/>
        <end position="84"/>
    </location>
</feature>
<feature type="transmembrane region" description="Helical" evidence="1">
    <location>
        <begin position="116"/>
        <end position="133"/>
    </location>
</feature>
<gene>
    <name evidence="2" type="ORF">H6F44_08865</name>
</gene>
<keyword evidence="1" id="KW-1133">Transmembrane helix</keyword>
<keyword evidence="3" id="KW-1185">Reference proteome</keyword>
<name>A0A926USE9_9CYAN</name>
<keyword evidence="1" id="KW-0812">Transmembrane</keyword>
<evidence type="ECO:0000313" key="2">
    <source>
        <dbReference type="EMBL" id="MBD2150227.1"/>
    </source>
</evidence>
<feature type="transmembrane region" description="Helical" evidence="1">
    <location>
        <begin position="140"/>
        <end position="158"/>
    </location>
</feature>
<dbReference type="AlphaFoldDB" id="A0A926USE9"/>
<evidence type="ECO:0000313" key="3">
    <source>
        <dbReference type="Proteomes" id="UP000631421"/>
    </source>
</evidence>
<organism evidence="2 3">
    <name type="scientific">Pseudanabaena cinerea FACHB-1277</name>
    <dbReference type="NCBI Taxonomy" id="2949581"/>
    <lineage>
        <taxon>Bacteria</taxon>
        <taxon>Bacillati</taxon>
        <taxon>Cyanobacteriota</taxon>
        <taxon>Cyanophyceae</taxon>
        <taxon>Pseudanabaenales</taxon>
        <taxon>Pseudanabaenaceae</taxon>
        <taxon>Pseudanabaena</taxon>
        <taxon>Pseudanabaena cinerea</taxon>
    </lineage>
</organism>
<reference evidence="2" key="1">
    <citation type="journal article" date="2015" name="ISME J.">
        <title>Draft Genome Sequence of Streptomyces incarnatus NRRL8089, which Produces the Nucleoside Antibiotic Sinefungin.</title>
        <authorList>
            <person name="Oshima K."/>
            <person name="Hattori M."/>
            <person name="Shimizu H."/>
            <person name="Fukuda K."/>
            <person name="Nemoto M."/>
            <person name="Inagaki K."/>
            <person name="Tamura T."/>
        </authorList>
    </citation>
    <scope>NUCLEOTIDE SEQUENCE</scope>
    <source>
        <strain evidence="2">FACHB-1277</strain>
    </source>
</reference>
<protein>
    <submittedName>
        <fullName evidence="2">HupE/UreJ family protein</fullName>
    </submittedName>
</protein>
<accession>A0A926USE9</accession>
<dbReference type="EMBL" id="JACJPY010000021">
    <property type="protein sequence ID" value="MBD2150227.1"/>
    <property type="molecule type" value="Genomic_DNA"/>
</dbReference>